<evidence type="ECO:0000259" key="1">
    <source>
        <dbReference type="Pfam" id="PF13022"/>
    </source>
</evidence>
<dbReference type="EMBL" id="JAUUTP010000011">
    <property type="protein sequence ID" value="MDP1419242.1"/>
    <property type="molecule type" value="Genomic_DNA"/>
</dbReference>
<comment type="caution">
    <text evidence="2">The sequence shown here is derived from an EMBL/GenBank/DDBJ whole genome shotgun (WGS) entry which is preliminary data.</text>
</comment>
<dbReference type="SUPFAM" id="SSF46689">
    <property type="entry name" value="Homeodomain-like"/>
    <property type="match status" value="1"/>
</dbReference>
<feature type="domain" description="Homeodomain phBC6A51-type" evidence="1">
    <location>
        <begin position="23"/>
        <end position="92"/>
    </location>
</feature>
<dbReference type="Pfam" id="PF13022">
    <property type="entry name" value="HTH_Tnp_1_2"/>
    <property type="match status" value="1"/>
</dbReference>
<dbReference type="AlphaFoldDB" id="A0AA90P6H9"/>
<sequence length="166" mass="18954">MSFLIKHVKGVGDEVDKDSVSNLGIAQQTAAELLATGNIEKKEIAQTVGVSRTTLYNWMKKDDNFNAEVDRLKREHRNFGHQLIESKLVDAVNGYWKLISESNNDMVKKSGYEFFIERSLGKLSNKTEISVDNTVTKVDEDILDTEHERWLKDMGDVVEAEYKEIE</sequence>
<dbReference type="RefSeq" id="WP_305160526.1">
    <property type="nucleotide sequence ID" value="NZ_JAUUTP010000011.1"/>
</dbReference>
<dbReference type="InterPro" id="IPR024978">
    <property type="entry name" value="Homeodomain_phBC6A51-type"/>
</dbReference>
<gene>
    <name evidence="2" type="ORF">Q8G35_12555</name>
</gene>
<proteinExistence type="predicted"/>
<dbReference type="InterPro" id="IPR009057">
    <property type="entry name" value="Homeodomain-like_sf"/>
</dbReference>
<name>A0AA90P6H9_9BACI</name>
<dbReference type="Proteomes" id="UP001178277">
    <property type="component" value="Unassembled WGS sequence"/>
</dbReference>
<evidence type="ECO:0000313" key="2">
    <source>
        <dbReference type="EMBL" id="MDP1419242.1"/>
    </source>
</evidence>
<accession>A0AA90P6H9</accession>
<protein>
    <submittedName>
        <fullName evidence="2">PhBC6A51 family helix-turn-helix protein</fullName>
    </submittedName>
</protein>
<organism evidence="2 3">
    <name type="scientific">Peribacillus simplex</name>
    <dbReference type="NCBI Taxonomy" id="1478"/>
    <lineage>
        <taxon>Bacteria</taxon>
        <taxon>Bacillati</taxon>
        <taxon>Bacillota</taxon>
        <taxon>Bacilli</taxon>
        <taxon>Bacillales</taxon>
        <taxon>Bacillaceae</taxon>
        <taxon>Peribacillus</taxon>
    </lineage>
</organism>
<reference evidence="2" key="1">
    <citation type="submission" date="2023-07" db="EMBL/GenBank/DDBJ databases">
        <title>Murine gut Bacillus species.</title>
        <authorList>
            <person name="Gutman E."/>
            <person name="Hashuel R."/>
            <person name="Litvak Y."/>
        </authorList>
    </citation>
    <scope>NUCLEOTIDE SEQUENCE</scope>
    <source>
        <strain evidence="2">RU283</strain>
    </source>
</reference>
<dbReference type="Gene3D" id="1.10.10.60">
    <property type="entry name" value="Homeodomain-like"/>
    <property type="match status" value="1"/>
</dbReference>
<evidence type="ECO:0000313" key="3">
    <source>
        <dbReference type="Proteomes" id="UP001178277"/>
    </source>
</evidence>